<evidence type="ECO:0000313" key="2">
    <source>
        <dbReference type="EnsemblMetazoa" id="GPPI017133-PA"/>
    </source>
</evidence>
<reference evidence="2" key="2">
    <citation type="submission" date="2020-05" db="UniProtKB">
        <authorList>
            <consortium name="EnsemblMetazoa"/>
        </authorList>
    </citation>
    <scope>IDENTIFICATION</scope>
    <source>
        <strain evidence="2">IAEA</strain>
    </source>
</reference>
<protein>
    <submittedName>
        <fullName evidence="2">Uncharacterized protein</fullName>
    </submittedName>
</protein>
<dbReference type="EnsemblMetazoa" id="GPPI017133-RA">
    <property type="protein sequence ID" value="GPPI017133-PA"/>
    <property type="gene ID" value="GPPI017133"/>
</dbReference>
<keyword evidence="1" id="KW-0472">Membrane</keyword>
<proteinExistence type="predicted"/>
<dbReference type="STRING" id="67801.A0A1B0B2W9"/>
<dbReference type="AlphaFoldDB" id="A0A1B0B2W9"/>
<keyword evidence="1" id="KW-0812">Transmembrane</keyword>
<dbReference type="Proteomes" id="UP000092460">
    <property type="component" value="Unassembled WGS sequence"/>
</dbReference>
<dbReference type="VEuPathDB" id="VectorBase:GPPI017133"/>
<reference evidence="3" key="1">
    <citation type="submission" date="2015-01" db="EMBL/GenBank/DDBJ databases">
        <authorList>
            <person name="Aksoy S."/>
            <person name="Warren W."/>
            <person name="Wilson R.K."/>
        </authorList>
    </citation>
    <scope>NUCLEOTIDE SEQUENCE [LARGE SCALE GENOMIC DNA]</scope>
    <source>
        <strain evidence="3">IAEA</strain>
    </source>
</reference>
<keyword evidence="1" id="KW-1133">Transmembrane helix</keyword>
<organism evidence="2 3">
    <name type="scientific">Glossina palpalis gambiensis</name>
    <dbReference type="NCBI Taxonomy" id="67801"/>
    <lineage>
        <taxon>Eukaryota</taxon>
        <taxon>Metazoa</taxon>
        <taxon>Ecdysozoa</taxon>
        <taxon>Arthropoda</taxon>
        <taxon>Hexapoda</taxon>
        <taxon>Insecta</taxon>
        <taxon>Pterygota</taxon>
        <taxon>Neoptera</taxon>
        <taxon>Endopterygota</taxon>
        <taxon>Diptera</taxon>
        <taxon>Brachycera</taxon>
        <taxon>Muscomorpha</taxon>
        <taxon>Hippoboscoidea</taxon>
        <taxon>Glossinidae</taxon>
        <taxon>Glossina</taxon>
    </lineage>
</organism>
<dbReference type="InterPro" id="IPR012464">
    <property type="entry name" value="DUF1676"/>
</dbReference>
<feature type="transmembrane region" description="Helical" evidence="1">
    <location>
        <begin position="345"/>
        <end position="365"/>
    </location>
</feature>
<keyword evidence="3" id="KW-1185">Reference proteome</keyword>
<accession>A0A1B0B2W9</accession>
<evidence type="ECO:0000313" key="3">
    <source>
        <dbReference type="Proteomes" id="UP000092460"/>
    </source>
</evidence>
<sequence>MINGQPIAIKIIVQLEFVIYFTIKGNLACFKEEEDMFKRYIQIAIKLVCACLMLRNNLEIPATFSLNTYSSNIPSEIKIYDNKREIPHRSARNSQTNKTEHIIKHTRQTYEQGKQHTTKTTTNANHNKLWLSSTESIQRESLGRAPKELNFAYALEQRGKGQNCCVYEHLHNASMNGKSSLSGVKKADNNSHAVNINNLRLTETVLSLHHALDKISKFCAFLKQLIVQKTHSRFNETGSINDVYIDNKLIPSDTFISDDKQGKQLKDIYAASLKEDSRHSYRNSKTSSPISTLSILATDAGHRLEARKLRKVKKKYRKFLFPLLLAYKLKFFTLIPVLISGLILLVASTGLAGFFFALFTAVMSLKGTGGKAVVVQEY</sequence>
<evidence type="ECO:0000256" key="1">
    <source>
        <dbReference type="SAM" id="Phobius"/>
    </source>
</evidence>
<name>A0A1B0B2W9_9MUSC</name>
<dbReference type="EMBL" id="JXJN01007735">
    <property type="status" value="NOT_ANNOTATED_CDS"/>
    <property type="molecule type" value="Genomic_DNA"/>
</dbReference>
<dbReference type="Pfam" id="PF07898">
    <property type="entry name" value="DUF1676"/>
    <property type="match status" value="1"/>
</dbReference>